<accession>A0A317WJ64</accession>
<evidence type="ECO:0000313" key="2">
    <source>
        <dbReference type="Proteomes" id="UP000246171"/>
    </source>
</evidence>
<dbReference type="VEuPathDB" id="FungiDB:BO83DRAFT_374073"/>
<reference evidence="1" key="1">
    <citation type="submission" date="2016-12" db="EMBL/GenBank/DDBJ databases">
        <title>The genomes of Aspergillus section Nigri reveals drivers in fungal speciation.</title>
        <authorList>
            <consortium name="DOE Joint Genome Institute"/>
            <person name="Vesth T.C."/>
            <person name="Nybo J."/>
            <person name="Theobald S."/>
            <person name="Brandl J."/>
            <person name="Frisvad J.C."/>
            <person name="Nielsen K.F."/>
            <person name="Lyhne E.K."/>
            <person name="Kogle M.E."/>
            <person name="Kuo A."/>
            <person name="Riley R."/>
            <person name="Clum A."/>
            <person name="Nolan M."/>
            <person name="Lipzen A."/>
            <person name="Salamov A."/>
            <person name="Henrissat B."/>
            <person name="Wiebenga A."/>
            <person name="De vries R.P."/>
            <person name="Grigoriev I.V."/>
            <person name="Mortensen U.H."/>
            <person name="Andersen M.R."/>
            <person name="Baker S.E."/>
        </authorList>
    </citation>
    <scope>NUCLEOTIDE SEQUENCE</scope>
    <source>
        <strain evidence="1">CBS 122712</strain>
    </source>
</reference>
<evidence type="ECO:0000313" key="1">
    <source>
        <dbReference type="EMBL" id="PWY85322.1"/>
    </source>
</evidence>
<name>A0A317WJ64_ASPEC</name>
<organism evidence="1 2">
    <name type="scientific">Aspergillus eucalypticola (strain CBS 122712 / IBT 29274)</name>
    <dbReference type="NCBI Taxonomy" id="1448314"/>
    <lineage>
        <taxon>Eukaryota</taxon>
        <taxon>Fungi</taxon>
        <taxon>Dikarya</taxon>
        <taxon>Ascomycota</taxon>
        <taxon>Pezizomycotina</taxon>
        <taxon>Eurotiomycetes</taxon>
        <taxon>Eurotiomycetidae</taxon>
        <taxon>Eurotiales</taxon>
        <taxon>Aspergillaceae</taxon>
        <taxon>Aspergillus</taxon>
        <taxon>Aspergillus subgen. Circumdati</taxon>
    </lineage>
</organism>
<dbReference type="EMBL" id="MSFU01000001">
    <property type="protein sequence ID" value="PWY85322.1"/>
    <property type="molecule type" value="Genomic_DNA"/>
</dbReference>
<dbReference type="RefSeq" id="XP_025393242.1">
    <property type="nucleotide sequence ID" value="XM_025530107.1"/>
</dbReference>
<dbReference type="GeneID" id="37052069"/>
<gene>
    <name evidence="1" type="ORF">BO83DRAFT_374073</name>
</gene>
<keyword evidence="2" id="KW-1185">Reference proteome</keyword>
<sequence length="65" mass="6722">MATQVIEGPSLLYALQLIHSSPANEESVLIGCHVRRTLPTAVASMWLPASGPGMASMGRISAGST</sequence>
<comment type="caution">
    <text evidence="1">The sequence shown here is derived from an EMBL/GenBank/DDBJ whole genome shotgun (WGS) entry which is preliminary data.</text>
</comment>
<dbReference type="AlphaFoldDB" id="A0A317WJ64"/>
<proteinExistence type="predicted"/>
<protein>
    <submittedName>
        <fullName evidence="1">Uncharacterized protein</fullName>
    </submittedName>
</protein>
<dbReference type="Proteomes" id="UP000246171">
    <property type="component" value="Unassembled WGS sequence"/>
</dbReference>